<feature type="signal peptide" evidence="10">
    <location>
        <begin position="1"/>
        <end position="24"/>
    </location>
</feature>
<comment type="caution">
    <text evidence="12">The sequence shown here is derived from an EMBL/GenBank/DDBJ whole genome shotgun (WGS) entry which is preliminary data.</text>
</comment>
<feature type="compositionally biased region" description="Basic and acidic residues" evidence="9">
    <location>
        <begin position="267"/>
        <end position="292"/>
    </location>
</feature>
<reference evidence="12 13" key="2">
    <citation type="journal article" date="2012" name="Proc. Natl. Acad. Sci. U.S.A.">
        <title>Antigenic diversity is generated by distinct evolutionary mechanisms in African trypanosome species.</title>
        <authorList>
            <person name="Jackson A.P."/>
            <person name="Berry A."/>
            <person name="Aslett M."/>
            <person name="Allison H.C."/>
            <person name="Burton P."/>
            <person name="Vavrova-Anderson J."/>
            <person name="Brown R."/>
            <person name="Browne H."/>
            <person name="Corton N."/>
            <person name="Hauser H."/>
            <person name="Gamble J."/>
            <person name="Gilderthorp R."/>
            <person name="Marcello L."/>
            <person name="McQuillan J."/>
            <person name="Otto T.D."/>
            <person name="Quail M.A."/>
            <person name="Sanders M.J."/>
            <person name="van Tonder A."/>
            <person name="Ginger M.L."/>
            <person name="Field M.C."/>
            <person name="Barry J.D."/>
            <person name="Hertz-Fowler C."/>
            <person name="Berriman M."/>
        </authorList>
    </citation>
    <scope>NUCLEOTIDE SEQUENCE [LARGE SCALE GENOMIC DNA]</scope>
    <source>
        <strain evidence="12 13">IL3000</strain>
    </source>
</reference>
<dbReference type="VEuPathDB" id="TriTrypDB:TcIL3000_0_23220"/>
<keyword evidence="3" id="KW-1003">Cell membrane</keyword>
<proteinExistence type="predicted"/>
<keyword evidence="4" id="KW-0336">GPI-anchor</keyword>
<name>F9WJK0_TRYCI</name>
<feature type="compositionally biased region" description="Polar residues" evidence="9">
    <location>
        <begin position="294"/>
        <end position="307"/>
    </location>
</feature>
<evidence type="ECO:0000259" key="11">
    <source>
        <dbReference type="Pfam" id="PF13206"/>
    </source>
</evidence>
<feature type="compositionally biased region" description="Basic and acidic residues" evidence="9">
    <location>
        <begin position="308"/>
        <end position="318"/>
    </location>
</feature>
<dbReference type="GO" id="GO:0005886">
    <property type="term" value="C:plasma membrane"/>
    <property type="evidence" value="ECO:0007669"/>
    <property type="project" value="UniProtKB-SubCell"/>
</dbReference>
<keyword evidence="8" id="KW-0449">Lipoprotein</keyword>
<feature type="region of interest" description="Disordered" evidence="9">
    <location>
        <begin position="267"/>
        <end position="318"/>
    </location>
</feature>
<organism evidence="12 13">
    <name type="scientific">Trypanosoma congolense (strain IL3000)</name>
    <dbReference type="NCBI Taxonomy" id="1068625"/>
    <lineage>
        <taxon>Eukaryota</taxon>
        <taxon>Discoba</taxon>
        <taxon>Euglenozoa</taxon>
        <taxon>Kinetoplastea</taxon>
        <taxon>Metakinetoplastina</taxon>
        <taxon>Trypanosomatida</taxon>
        <taxon>Trypanosomatidae</taxon>
        <taxon>Trypanosoma</taxon>
        <taxon>Nannomonas</taxon>
    </lineage>
</organism>
<feature type="chain" id="PRO_5003389227" evidence="10">
    <location>
        <begin position="25"/>
        <end position="343"/>
    </location>
</feature>
<keyword evidence="5 10" id="KW-0732">Signal</keyword>
<dbReference type="GO" id="GO:0098552">
    <property type="term" value="C:side of membrane"/>
    <property type="evidence" value="ECO:0007669"/>
    <property type="project" value="UniProtKB-KW"/>
</dbReference>
<gene>
    <name evidence="12" type="ORF">TCIL3000_0_23220</name>
</gene>
<dbReference type="Proteomes" id="UP000000702">
    <property type="component" value="Unassembled WGS sequence"/>
</dbReference>
<evidence type="ECO:0000256" key="9">
    <source>
        <dbReference type="SAM" id="MobiDB-lite"/>
    </source>
</evidence>
<dbReference type="InterPro" id="IPR025932">
    <property type="entry name" value="Trypano_VSG_B_N_dom"/>
</dbReference>
<accession>F9WJK0</accession>
<evidence type="ECO:0000313" key="13">
    <source>
        <dbReference type="Proteomes" id="UP000000702"/>
    </source>
</evidence>
<evidence type="ECO:0000256" key="10">
    <source>
        <dbReference type="SAM" id="SignalP"/>
    </source>
</evidence>
<dbReference type="EMBL" id="CAEQ01002737">
    <property type="protein sequence ID" value="CCD17505.1"/>
    <property type="molecule type" value="Genomic_DNA"/>
</dbReference>
<sequence length="343" mass="37518">MMMERVKIPMIVCLEFMVVMVVSGSVMNHNGAQHEALCNLLQAAVNALHRNKGGDALNKALKQTIFGNESGGDIDTLRSQVPTDYDESGGERGLWCGEPFDDEHQRWSRRWSGHSAPHGLVCLCTLGANGWPLSDSNTENTLCGQLKSALGGGKGKGGWSGNGNDGKEGNQQITATWTTVAKPCLDGGDKTGDLKKALEKFIGQLNHTWDSVKHNIYLIGEGNVSSDNACDGTASKGVCARYFPNLTSTKTWWSDLEKALIEEEQAERERELAEKKAQRKQKEQAARKDEPHTPSLSSAHPSTNQTEQSHKDSLHEEIRKYNMTSGTPISRPSSWLLSAAMLI</sequence>
<evidence type="ECO:0000313" key="12">
    <source>
        <dbReference type="EMBL" id="CCD17505.1"/>
    </source>
</evidence>
<evidence type="ECO:0000256" key="4">
    <source>
        <dbReference type="ARBA" id="ARBA00022622"/>
    </source>
</evidence>
<evidence type="ECO:0000256" key="2">
    <source>
        <dbReference type="ARBA" id="ARBA00004609"/>
    </source>
</evidence>
<evidence type="ECO:0000256" key="8">
    <source>
        <dbReference type="ARBA" id="ARBA00023288"/>
    </source>
</evidence>
<comment type="function">
    <text evidence="1">VSG forms a coat on the surface of the parasite. The trypanosome evades the immune response of the host by expressing a series of antigenically distinct VSGs from an estimated 1000 VSG genes.</text>
</comment>
<evidence type="ECO:0000256" key="6">
    <source>
        <dbReference type="ARBA" id="ARBA00023136"/>
    </source>
</evidence>
<dbReference type="AlphaFoldDB" id="F9WJK0"/>
<keyword evidence="7" id="KW-0325">Glycoprotein</keyword>
<evidence type="ECO:0000256" key="7">
    <source>
        <dbReference type="ARBA" id="ARBA00023180"/>
    </source>
</evidence>
<comment type="subcellular location">
    <subcellularLocation>
        <location evidence="2">Cell membrane</location>
        <topology evidence="2">Lipid-anchor</topology>
        <topology evidence="2">GPI-anchor</topology>
    </subcellularLocation>
</comment>
<keyword evidence="13" id="KW-1185">Reference proteome</keyword>
<feature type="domain" description="Trypanosome variant surface glycoprotein B-type N-terminal" evidence="11">
    <location>
        <begin position="47"/>
        <end position="279"/>
    </location>
</feature>
<evidence type="ECO:0000256" key="5">
    <source>
        <dbReference type="ARBA" id="ARBA00022729"/>
    </source>
</evidence>
<reference evidence="13" key="1">
    <citation type="submission" date="2011-07" db="EMBL/GenBank/DDBJ databases">
        <title>Divergent evolution of antigenic variation in African trypanosomes.</title>
        <authorList>
            <person name="Jackson A.P."/>
            <person name="Berry A."/>
            <person name="Allison H.C."/>
            <person name="Burton P."/>
            <person name="Anderson J."/>
            <person name="Aslett M."/>
            <person name="Brown R."/>
            <person name="Corton N."/>
            <person name="Harris D."/>
            <person name="Hauser H."/>
            <person name="Gamble J."/>
            <person name="Gilderthorp R."/>
            <person name="McQuillan J."/>
            <person name="Quail M.A."/>
            <person name="Sanders M."/>
            <person name="Van Tonder A."/>
            <person name="Ginger M.L."/>
            <person name="Donelson J.E."/>
            <person name="Field M.C."/>
            <person name="Barry J.D."/>
            <person name="Berriman M."/>
            <person name="Hertz-Fowler C."/>
        </authorList>
    </citation>
    <scope>NUCLEOTIDE SEQUENCE [LARGE SCALE GENOMIC DNA]</scope>
    <source>
        <strain evidence="13">IL3000</strain>
    </source>
</reference>
<evidence type="ECO:0000256" key="1">
    <source>
        <dbReference type="ARBA" id="ARBA00002523"/>
    </source>
</evidence>
<keyword evidence="6" id="KW-0472">Membrane</keyword>
<dbReference type="Pfam" id="PF13206">
    <property type="entry name" value="VSG_B"/>
    <property type="match status" value="1"/>
</dbReference>
<evidence type="ECO:0000256" key="3">
    <source>
        <dbReference type="ARBA" id="ARBA00022475"/>
    </source>
</evidence>
<protein>
    <submittedName>
        <fullName evidence="12">Variant surface glycoprotein</fullName>
    </submittedName>
</protein>